<evidence type="ECO:0000313" key="3">
    <source>
        <dbReference type="Proteomes" id="UP001055868"/>
    </source>
</evidence>
<dbReference type="Pfam" id="PF12728">
    <property type="entry name" value="HTH_17"/>
    <property type="match status" value="1"/>
</dbReference>
<geneLocation type="plasmid" evidence="2 3">
    <name>pCBA3104-01</name>
</geneLocation>
<name>A0ABY4NDQ0_9MICO</name>
<accession>A0ABY4NDQ0</accession>
<sequence length="70" mass="8064">MELYSVEDIAEVVGVKPETVRWWKYRDPAFPPVVRVGRSWGLTKDRLEAWIVVKESDTGARAGTYRRGVQ</sequence>
<keyword evidence="3" id="KW-1185">Reference proteome</keyword>
<dbReference type="SUPFAM" id="SSF46955">
    <property type="entry name" value="Putative DNA-binding domain"/>
    <property type="match status" value="1"/>
</dbReference>
<gene>
    <name evidence="2" type="ORF">M4486_19565</name>
</gene>
<keyword evidence="2" id="KW-0614">Plasmid</keyword>
<dbReference type="RefSeq" id="WP_249481214.1">
    <property type="nucleotide sequence ID" value="NZ_CP097219.1"/>
</dbReference>
<dbReference type="InterPro" id="IPR041657">
    <property type="entry name" value="HTH_17"/>
</dbReference>
<dbReference type="Proteomes" id="UP001055868">
    <property type="component" value="Plasmid pCBA3104-01"/>
</dbReference>
<organism evidence="2 3">
    <name type="scientific">Brachybacterium kimchii</name>
    <dbReference type="NCBI Taxonomy" id="2942909"/>
    <lineage>
        <taxon>Bacteria</taxon>
        <taxon>Bacillati</taxon>
        <taxon>Actinomycetota</taxon>
        <taxon>Actinomycetes</taxon>
        <taxon>Micrococcales</taxon>
        <taxon>Dermabacteraceae</taxon>
        <taxon>Brachybacterium</taxon>
    </lineage>
</organism>
<evidence type="ECO:0000259" key="1">
    <source>
        <dbReference type="Pfam" id="PF12728"/>
    </source>
</evidence>
<feature type="domain" description="Helix-turn-helix" evidence="1">
    <location>
        <begin position="3"/>
        <end position="51"/>
    </location>
</feature>
<dbReference type="EMBL" id="CP097219">
    <property type="protein sequence ID" value="UQN31790.1"/>
    <property type="molecule type" value="Genomic_DNA"/>
</dbReference>
<evidence type="ECO:0000313" key="2">
    <source>
        <dbReference type="EMBL" id="UQN31790.1"/>
    </source>
</evidence>
<proteinExistence type="predicted"/>
<reference evidence="2" key="1">
    <citation type="submission" date="2022-05" db="EMBL/GenBank/DDBJ databases">
        <title>Genomic analysis of Brachybacterium sp. CBA3104.</title>
        <authorList>
            <person name="Roh S.W."/>
            <person name="Kim Y.B."/>
            <person name="Kim Y."/>
        </authorList>
    </citation>
    <scope>NUCLEOTIDE SEQUENCE</scope>
    <source>
        <strain evidence="2">CBA3104</strain>
        <plasmid evidence="2">pCBA3104-01</plasmid>
    </source>
</reference>
<dbReference type="InterPro" id="IPR009061">
    <property type="entry name" value="DNA-bd_dom_put_sf"/>
</dbReference>
<protein>
    <submittedName>
        <fullName evidence="2">Helix-turn-helix domain-containing protein</fullName>
    </submittedName>
</protein>